<sequence>MSYRMRLQWFNKQTSEGEGKEFSAILDNSVYFLDKLGLSDESEIYDGGYVVKVDWLPYIQQYFQHQINLQQYDYQLNSCAE</sequence>
<dbReference type="Proteomes" id="UP000659047">
    <property type="component" value="Unassembled WGS sequence"/>
</dbReference>
<dbReference type="Pfam" id="PF03513">
    <property type="entry name" value="Cloacin_immun"/>
    <property type="match status" value="1"/>
</dbReference>
<dbReference type="GO" id="GO:0015643">
    <property type="term" value="F:toxic substance binding"/>
    <property type="evidence" value="ECO:0007669"/>
    <property type="project" value="InterPro"/>
</dbReference>
<dbReference type="RefSeq" id="WP_238715353.1">
    <property type="nucleotide sequence ID" value="NZ_JAEPBH010000083.1"/>
</dbReference>
<dbReference type="PRINTS" id="PR01296">
    <property type="entry name" value="CLOACNIMMNTY"/>
</dbReference>
<reference evidence="1" key="1">
    <citation type="submission" date="2021-01" db="EMBL/GenBank/DDBJ databases">
        <title>Intestinitalea alba gen. nov., sp. nov., a novel genus of the family Enterobacteriaceae, isolated from the gut of the plastic-eating mealworm Tenebrio molitor L.</title>
        <authorList>
            <person name="Yang Y."/>
        </authorList>
    </citation>
    <scope>NUCLEOTIDE SEQUENCE</scope>
    <source>
        <strain evidence="1">BIT-L3</strain>
    </source>
</reference>
<accession>A0A8K0VA76</accession>
<dbReference type="Gene3D" id="3.10.50.20">
    <property type="entry name" value="Cloacin immunity protein"/>
    <property type="match status" value="1"/>
</dbReference>
<dbReference type="GO" id="GO:0030153">
    <property type="term" value="P:bacteriocin immunity"/>
    <property type="evidence" value="ECO:0007669"/>
    <property type="project" value="InterPro"/>
</dbReference>
<evidence type="ECO:0000313" key="1">
    <source>
        <dbReference type="EMBL" id="MBK4717055.1"/>
    </source>
</evidence>
<protein>
    <recommendedName>
        <fullName evidence="3">Cloacin</fullName>
    </recommendedName>
</protein>
<dbReference type="EMBL" id="JAEPBH010000083">
    <property type="protein sequence ID" value="MBK4717055.1"/>
    <property type="molecule type" value="Genomic_DNA"/>
</dbReference>
<dbReference type="InterPro" id="IPR036528">
    <property type="entry name" value="Cloacn_immnty_sf"/>
</dbReference>
<keyword evidence="2" id="KW-1185">Reference proteome</keyword>
<organism evidence="1 2">
    <name type="scientific">Tenebrionibacter intestinalis</name>
    <dbReference type="NCBI Taxonomy" id="2799638"/>
    <lineage>
        <taxon>Bacteria</taxon>
        <taxon>Pseudomonadati</taxon>
        <taxon>Pseudomonadota</taxon>
        <taxon>Gammaproteobacteria</taxon>
        <taxon>Enterobacterales</taxon>
        <taxon>Enterobacteriaceae</taxon>
        <taxon>Tenebrionibacter/Tenebrionicola group</taxon>
        <taxon>Tenebrionibacter</taxon>
    </lineage>
</organism>
<name>A0A8K0VA76_9ENTR</name>
<evidence type="ECO:0008006" key="3">
    <source>
        <dbReference type="Google" id="ProtNLM"/>
    </source>
</evidence>
<dbReference type="AlphaFoldDB" id="A0A8K0VA76"/>
<evidence type="ECO:0000313" key="2">
    <source>
        <dbReference type="Proteomes" id="UP000659047"/>
    </source>
</evidence>
<dbReference type="InterPro" id="IPR003063">
    <property type="entry name" value="Cloacn_immnty_fam"/>
</dbReference>
<proteinExistence type="predicted"/>
<gene>
    <name evidence="1" type="ORF">JJB97_17405</name>
</gene>
<dbReference type="SUPFAM" id="SSF54552">
    <property type="entry name" value="Colicin E3 immunity protein"/>
    <property type="match status" value="1"/>
</dbReference>
<comment type="caution">
    <text evidence="1">The sequence shown here is derived from an EMBL/GenBank/DDBJ whole genome shotgun (WGS) entry which is preliminary data.</text>
</comment>